<dbReference type="AlphaFoldDB" id="A0A151U323"/>
<accession>A0A151U323</accession>
<gene>
    <name evidence="1" type="ORF">KK1_006318</name>
</gene>
<reference evidence="1 2" key="1">
    <citation type="journal article" date="2012" name="Nat. Biotechnol.">
        <title>Draft genome sequence of pigeonpea (Cajanus cajan), an orphan legume crop of resource-poor farmers.</title>
        <authorList>
            <person name="Varshney R.K."/>
            <person name="Chen W."/>
            <person name="Li Y."/>
            <person name="Bharti A.K."/>
            <person name="Saxena R.K."/>
            <person name="Schlueter J.A."/>
            <person name="Donoghue M.T."/>
            <person name="Azam S."/>
            <person name="Fan G."/>
            <person name="Whaley A.M."/>
            <person name="Farmer A.D."/>
            <person name="Sheridan J."/>
            <person name="Iwata A."/>
            <person name="Tuteja R."/>
            <person name="Penmetsa R.V."/>
            <person name="Wu W."/>
            <person name="Upadhyaya H.D."/>
            <person name="Yang S.P."/>
            <person name="Shah T."/>
            <person name="Saxena K.B."/>
            <person name="Michael T."/>
            <person name="McCombie W.R."/>
            <person name="Yang B."/>
            <person name="Zhang G."/>
            <person name="Yang H."/>
            <person name="Wang J."/>
            <person name="Spillane C."/>
            <person name="Cook D.R."/>
            <person name="May G.D."/>
            <person name="Xu X."/>
            <person name="Jackson S.A."/>
        </authorList>
    </citation>
    <scope>NUCLEOTIDE SEQUENCE [LARGE SCALE GENOMIC DNA]</scope>
    <source>
        <strain evidence="2">cv. Asha</strain>
    </source>
</reference>
<evidence type="ECO:0000313" key="2">
    <source>
        <dbReference type="Proteomes" id="UP000075243"/>
    </source>
</evidence>
<dbReference type="Proteomes" id="UP000075243">
    <property type="component" value="Chromosome 2"/>
</dbReference>
<evidence type="ECO:0000313" key="1">
    <source>
        <dbReference type="EMBL" id="KYP73671.1"/>
    </source>
</evidence>
<sequence length="94" mass="10418">MDVIGPIESEASNGHRFILVKLIKGGLRKLLITRIVLKKLLPAQKDKIGKLTLNYEGPYVVKRAFSGGALILTNMDGDELTYPVNSDVVKKYYA</sequence>
<dbReference type="EMBL" id="CM003604">
    <property type="protein sequence ID" value="KYP73671.1"/>
    <property type="molecule type" value="Genomic_DNA"/>
</dbReference>
<proteinExistence type="predicted"/>
<protein>
    <submittedName>
        <fullName evidence="1">Uncharacterized protein</fullName>
    </submittedName>
</protein>
<name>A0A151U323_CAJCA</name>
<dbReference type="Gramene" id="C.cajan_06149.t">
    <property type="protein sequence ID" value="C.cajan_06149.t"/>
    <property type="gene ID" value="C.cajan_06149"/>
</dbReference>
<organism evidence="1 2">
    <name type="scientific">Cajanus cajan</name>
    <name type="common">Pigeon pea</name>
    <name type="synonym">Cajanus indicus</name>
    <dbReference type="NCBI Taxonomy" id="3821"/>
    <lineage>
        <taxon>Eukaryota</taxon>
        <taxon>Viridiplantae</taxon>
        <taxon>Streptophyta</taxon>
        <taxon>Embryophyta</taxon>
        <taxon>Tracheophyta</taxon>
        <taxon>Spermatophyta</taxon>
        <taxon>Magnoliopsida</taxon>
        <taxon>eudicotyledons</taxon>
        <taxon>Gunneridae</taxon>
        <taxon>Pentapetalae</taxon>
        <taxon>rosids</taxon>
        <taxon>fabids</taxon>
        <taxon>Fabales</taxon>
        <taxon>Fabaceae</taxon>
        <taxon>Papilionoideae</taxon>
        <taxon>50 kb inversion clade</taxon>
        <taxon>NPAAA clade</taxon>
        <taxon>indigoferoid/millettioid clade</taxon>
        <taxon>Phaseoleae</taxon>
        <taxon>Cajanus</taxon>
    </lineage>
</organism>
<keyword evidence="2" id="KW-1185">Reference proteome</keyword>